<dbReference type="PANTHER" id="PTHR15710:SF74">
    <property type="entry name" value="RING-TYPE E3 UBIQUITIN TRANSFERASE-RELATED"/>
    <property type="match status" value="1"/>
</dbReference>
<accession>A0A8T1UQ29</accession>
<evidence type="ECO:0000313" key="9">
    <source>
        <dbReference type="Proteomes" id="UP000688947"/>
    </source>
</evidence>
<keyword evidence="5" id="KW-0862">Zinc</keyword>
<dbReference type="PROSITE" id="PS50089">
    <property type="entry name" value="ZF_RING_2"/>
    <property type="match status" value="1"/>
</dbReference>
<evidence type="ECO:0000256" key="5">
    <source>
        <dbReference type="ARBA" id="ARBA00022833"/>
    </source>
</evidence>
<keyword evidence="4" id="KW-0833">Ubl conjugation pathway</keyword>
<sequence length="416" mass="48044">MILQRRALLIQQLWTRAPLQKYRYCSEKQIPDQATRQRMEVVVRVEVHYCTPPDTVLGDVLRLLRSQTWAAFMTRHVGPRLEKVSPVDASVLERFDRKWQAEAEAGYRSEASPVRCVICMDSGDEDAAESACTRRPKNSGVQLPCGHGFHRRCIHSWLQLQSTCPICRWKFPKEFAGRFIVRRLQSTAVLPEHIRSWPRVNIACAPVGGHYVRVVVSLTLEKTILGAPFGRVPCPCEQTVLLLDETSGEMFSEMDTRVSTVRCHFEAPRHRIATARFASLEETKFSDGQVSSSVARETGRKRRCFRSLTETSKRQRFSERSCQHSSPSRHCLHEVYRYELVVEKRRMYPRQPFRQTVWRRVKLAVECDPRDKNTDSHKTALRVHLHLHPGRTRRSVDKAIIMGGDEMITTNLAARR</sequence>
<evidence type="ECO:0000256" key="3">
    <source>
        <dbReference type="ARBA" id="ARBA00022771"/>
    </source>
</evidence>
<comment type="caution">
    <text evidence="8">The sequence shown here is derived from an EMBL/GenBank/DDBJ whole genome shotgun (WGS) entry which is preliminary data.</text>
</comment>
<feature type="domain" description="RING-type" evidence="7">
    <location>
        <begin position="116"/>
        <end position="168"/>
    </location>
</feature>
<dbReference type="InterPro" id="IPR001841">
    <property type="entry name" value="Znf_RING"/>
</dbReference>
<evidence type="ECO:0000256" key="1">
    <source>
        <dbReference type="ARBA" id="ARBA00004906"/>
    </source>
</evidence>
<dbReference type="InterPro" id="IPR024766">
    <property type="entry name" value="Znf_RING_H2"/>
</dbReference>
<dbReference type="Pfam" id="PF12678">
    <property type="entry name" value="zf-rbx1"/>
    <property type="match status" value="1"/>
</dbReference>
<evidence type="ECO:0000313" key="8">
    <source>
        <dbReference type="EMBL" id="KAG6967741.1"/>
    </source>
</evidence>
<dbReference type="EMBL" id="JAENGZ010000136">
    <property type="protein sequence ID" value="KAG6967741.1"/>
    <property type="molecule type" value="Genomic_DNA"/>
</dbReference>
<gene>
    <name evidence="8" type="ORF">JG687_00004101</name>
</gene>
<evidence type="ECO:0000256" key="4">
    <source>
        <dbReference type="ARBA" id="ARBA00022786"/>
    </source>
</evidence>
<organism evidence="8 9">
    <name type="scientific">Phytophthora cactorum</name>
    <dbReference type="NCBI Taxonomy" id="29920"/>
    <lineage>
        <taxon>Eukaryota</taxon>
        <taxon>Sar</taxon>
        <taxon>Stramenopiles</taxon>
        <taxon>Oomycota</taxon>
        <taxon>Peronosporomycetes</taxon>
        <taxon>Peronosporales</taxon>
        <taxon>Peronosporaceae</taxon>
        <taxon>Phytophthora</taxon>
    </lineage>
</organism>
<proteinExistence type="predicted"/>
<dbReference type="Proteomes" id="UP000688947">
    <property type="component" value="Unassembled WGS sequence"/>
</dbReference>
<protein>
    <recommendedName>
        <fullName evidence="7">RING-type domain-containing protein</fullName>
    </recommendedName>
</protein>
<comment type="pathway">
    <text evidence="1">Protein modification; protein ubiquitination.</text>
</comment>
<dbReference type="VEuPathDB" id="FungiDB:PC110_g4202"/>
<keyword evidence="2" id="KW-0479">Metal-binding</keyword>
<dbReference type="OrthoDB" id="8062037at2759"/>
<evidence type="ECO:0000256" key="6">
    <source>
        <dbReference type="PROSITE-ProRule" id="PRU00175"/>
    </source>
</evidence>
<name>A0A8T1UQ29_9STRA</name>
<keyword evidence="3 6" id="KW-0863">Zinc-finger</keyword>
<dbReference type="SMART" id="SM00184">
    <property type="entry name" value="RING"/>
    <property type="match status" value="1"/>
</dbReference>
<evidence type="ECO:0000256" key="2">
    <source>
        <dbReference type="ARBA" id="ARBA00022723"/>
    </source>
</evidence>
<reference evidence="8" key="1">
    <citation type="submission" date="2021-01" db="EMBL/GenBank/DDBJ databases">
        <title>Phytophthora aleatoria, a newly-described species from Pinus radiata is distinct from Phytophthora cactorum isolates based on comparative genomics.</title>
        <authorList>
            <person name="Mcdougal R."/>
            <person name="Panda P."/>
            <person name="Williams N."/>
            <person name="Studholme D.J."/>
        </authorList>
    </citation>
    <scope>NUCLEOTIDE SEQUENCE</scope>
    <source>
        <strain evidence="8">NZFS 3830</strain>
    </source>
</reference>
<dbReference type="PANTHER" id="PTHR15710">
    <property type="entry name" value="E3 UBIQUITIN-PROTEIN LIGASE PRAJA"/>
    <property type="match status" value="1"/>
</dbReference>
<evidence type="ECO:0000259" key="7">
    <source>
        <dbReference type="PROSITE" id="PS50089"/>
    </source>
</evidence>
<dbReference type="GO" id="GO:0008270">
    <property type="term" value="F:zinc ion binding"/>
    <property type="evidence" value="ECO:0007669"/>
    <property type="project" value="UniProtKB-KW"/>
</dbReference>
<dbReference type="AlphaFoldDB" id="A0A8T1UQ29"/>